<dbReference type="AlphaFoldDB" id="A0A1H2DMA5"/>
<accession>A0A1H2DMA5</accession>
<evidence type="ECO:0000313" key="2">
    <source>
        <dbReference type="Proteomes" id="UP000182882"/>
    </source>
</evidence>
<dbReference type="Proteomes" id="UP000182882">
    <property type="component" value="Unassembled WGS sequence"/>
</dbReference>
<gene>
    <name evidence="1" type="ORF">SAMN05216406_10195</name>
</gene>
<name>A0A1H2DMA5_9PROT</name>
<protein>
    <submittedName>
        <fullName evidence="1">Uncharacterized protein</fullName>
    </submittedName>
</protein>
<organism evidence="1 2">
    <name type="scientific">Nitrosomonas ureae</name>
    <dbReference type="NCBI Taxonomy" id="44577"/>
    <lineage>
        <taxon>Bacteria</taxon>
        <taxon>Pseudomonadati</taxon>
        <taxon>Pseudomonadota</taxon>
        <taxon>Betaproteobacteria</taxon>
        <taxon>Nitrosomonadales</taxon>
        <taxon>Nitrosomonadaceae</taxon>
        <taxon>Nitrosomonas</taxon>
    </lineage>
</organism>
<reference evidence="2" key="1">
    <citation type="submission" date="2016-10" db="EMBL/GenBank/DDBJ databases">
        <authorList>
            <person name="Varghese N."/>
            <person name="Submissions S."/>
        </authorList>
    </citation>
    <scope>NUCLEOTIDE SEQUENCE [LARGE SCALE GENOMIC DNA]</scope>
    <source>
        <strain evidence="2">Nm10</strain>
    </source>
</reference>
<evidence type="ECO:0000313" key="1">
    <source>
        <dbReference type="EMBL" id="SDT84030.1"/>
    </source>
</evidence>
<sequence length="318" mass="37035">MKKTERLVYYYDLSIHAESRTFKAPKPIYVKKAFQLMELVPMEKRLKEASKGREQFYISDWKWEGDIISILVNKSDKGISDPVFTIPQKKQRRTAEKQEEEGQDFSVHIVVQLPQDDQQAALVLIENCVGLGVYAVQRLLNQILHDAKQLKPLDYEQFHPDGAVDDKGKSKKYNVDFKCEFEGHISDDLKYDLDNGKIQSIELITEKEKYTNIDEDGYIQEKCKTLVLTLKDEGVKGKFNKIKNVFIKKKDDYSRARIKFKTPTGVDRTVVMDTNDVSAQGYVKKEKLDDFEFDLKSSYDKFCDALLERMKDLLRSRE</sequence>
<proteinExistence type="predicted"/>
<dbReference type="KEGG" id="nur:ATY38_05030"/>
<dbReference type="EMBL" id="FNLN01000001">
    <property type="protein sequence ID" value="SDT84030.1"/>
    <property type="molecule type" value="Genomic_DNA"/>
</dbReference>
<dbReference type="RefSeq" id="WP_062558342.1">
    <property type="nucleotide sequence ID" value="NZ_CP013341.1"/>
</dbReference>
<keyword evidence="2" id="KW-1185">Reference proteome</keyword>